<accession>S3H7Y5</accession>
<evidence type="ECO:0008006" key="3">
    <source>
        <dbReference type="Google" id="ProtNLM"/>
    </source>
</evidence>
<proteinExistence type="predicted"/>
<comment type="caution">
    <text evidence="1">The sequence shown here is derived from an EMBL/GenBank/DDBJ whole genome shotgun (WGS) entry which is preliminary data.</text>
</comment>
<sequence length="70" mass="8271">MSIEARRALIAKAFTRVRQAGCPVEESREFEGWLGQWARGDIDIRTLRQRYVELLRSRDAAWRERHVSVD</sequence>
<geneLocation type="plasmid" evidence="1">
    <name>pRg502b</name>
</geneLocation>
<dbReference type="EMBL" id="AEYE02000033">
    <property type="protein sequence ID" value="EPE95017.1"/>
    <property type="molecule type" value="Genomic_DNA"/>
</dbReference>
<evidence type="ECO:0000313" key="1">
    <source>
        <dbReference type="EMBL" id="EPE95017.1"/>
    </source>
</evidence>
<dbReference type="Proteomes" id="UP000014411">
    <property type="component" value="Unassembled WGS sequence"/>
</dbReference>
<name>S3H7Y5_9HYPH</name>
<keyword evidence="2" id="KW-1185">Reference proteome</keyword>
<evidence type="ECO:0000313" key="2">
    <source>
        <dbReference type="Proteomes" id="UP000014411"/>
    </source>
</evidence>
<dbReference type="HOGENOM" id="CLU_189973_0_0_5"/>
<dbReference type="AlphaFoldDB" id="S3H7Y5"/>
<organism evidence="1 2">
    <name type="scientific">Rhizobium grahamii CCGE 502</name>
    <dbReference type="NCBI Taxonomy" id="990285"/>
    <lineage>
        <taxon>Bacteria</taxon>
        <taxon>Pseudomonadati</taxon>
        <taxon>Pseudomonadota</taxon>
        <taxon>Alphaproteobacteria</taxon>
        <taxon>Hyphomicrobiales</taxon>
        <taxon>Rhizobiaceae</taxon>
        <taxon>Rhizobium/Agrobacterium group</taxon>
        <taxon>Rhizobium</taxon>
    </lineage>
</organism>
<gene>
    <name evidence="1" type="ORF">RGCCGE502_26767</name>
</gene>
<protein>
    <recommendedName>
        <fullName evidence="3">Antitoxin VbhA domain-containing protein</fullName>
    </recommendedName>
</protein>
<reference evidence="1 2" key="1">
    <citation type="journal article" date="2012" name="J. Bacteriol.">
        <title>Genome sequence of Rhizobium grahamii CCGE502, a broad-host-range symbiont with low nodulation competitiveness in Phaseolus vulgaris.</title>
        <authorList>
            <person name="Althabegoiti M.J."/>
            <person name="Lozano L."/>
            <person name="Torres-Tejerizo G."/>
            <person name="Ormeno-Orrillo E."/>
            <person name="Rogel M.A."/>
            <person name="Gonzalez V."/>
            <person name="Martinez-Romero E."/>
        </authorList>
    </citation>
    <scope>NUCLEOTIDE SEQUENCE [LARGE SCALE GENOMIC DNA]</scope>
    <source>
        <strain evidence="1 2">CCGE 502</strain>
        <plasmid evidence="1">pRg502b</plasmid>
    </source>
</reference>
<keyword evidence="1" id="KW-0614">Plasmid</keyword>